<evidence type="ECO:0000256" key="1">
    <source>
        <dbReference type="ARBA" id="ARBA00004141"/>
    </source>
</evidence>
<dbReference type="InterPro" id="IPR050925">
    <property type="entry name" value="Rhomboid_protease_S54"/>
</dbReference>
<dbReference type="PANTHER" id="PTHR43731">
    <property type="entry name" value="RHOMBOID PROTEASE"/>
    <property type="match status" value="1"/>
</dbReference>
<proteinExistence type="inferred from homology"/>
<name>A0ABS5TWD8_9CELL</name>
<feature type="transmembrane region" description="Helical" evidence="7">
    <location>
        <begin position="185"/>
        <end position="205"/>
    </location>
</feature>
<dbReference type="Pfam" id="PF01694">
    <property type="entry name" value="Rhomboid"/>
    <property type="match status" value="1"/>
</dbReference>
<gene>
    <name evidence="9" type="ORF">KIN34_04100</name>
</gene>
<keyword evidence="6 7" id="KW-0472">Membrane</keyword>
<evidence type="ECO:0000256" key="7">
    <source>
        <dbReference type="SAM" id="Phobius"/>
    </source>
</evidence>
<feature type="transmembrane region" description="Helical" evidence="7">
    <location>
        <begin position="129"/>
        <end position="147"/>
    </location>
</feature>
<feature type="domain" description="Peptidase S54 rhomboid" evidence="8">
    <location>
        <begin position="113"/>
        <end position="249"/>
    </location>
</feature>
<keyword evidence="4" id="KW-0378">Hydrolase</keyword>
<evidence type="ECO:0000313" key="9">
    <source>
        <dbReference type="EMBL" id="MBT0993467.1"/>
    </source>
</evidence>
<keyword evidence="3 7" id="KW-0812">Transmembrane</keyword>
<keyword evidence="10" id="KW-1185">Reference proteome</keyword>
<dbReference type="PANTHER" id="PTHR43731:SF14">
    <property type="entry name" value="PRESENILIN-ASSOCIATED RHOMBOID-LIKE PROTEIN, MITOCHONDRIAL"/>
    <property type="match status" value="1"/>
</dbReference>
<evidence type="ECO:0000256" key="3">
    <source>
        <dbReference type="ARBA" id="ARBA00022692"/>
    </source>
</evidence>
<feature type="transmembrane region" description="Helical" evidence="7">
    <location>
        <begin position="212"/>
        <end position="231"/>
    </location>
</feature>
<dbReference type="GO" id="GO:0006508">
    <property type="term" value="P:proteolysis"/>
    <property type="evidence" value="ECO:0007669"/>
    <property type="project" value="UniProtKB-KW"/>
</dbReference>
<evidence type="ECO:0000256" key="5">
    <source>
        <dbReference type="ARBA" id="ARBA00022989"/>
    </source>
</evidence>
<dbReference type="Gene3D" id="1.20.1540.10">
    <property type="entry name" value="Rhomboid-like"/>
    <property type="match status" value="1"/>
</dbReference>
<sequence length="310" mass="33541">MSENLSPDPTVEAPVCPRHPDRVSYVRCQRCGRPACPDCQRPAAVGIQCVDCVRDAARGTRSVRTRFGGVVHPGARPVGTLAIIALCVVAYVAQWTIDGFTDRWYYTPIDGHEEPWRFLTAAFLHSPSSFFHILLNMVALWAVGPYLEVQLGRVRYVTLYLMSAVGGSCVVLATAALGWSDWRGGVVGASGAIFGLFGATFVVMWRSGHPAQGILGIIGVNMVFSFLVPGISWQGHLGGLVTGALLAAAYAFAPAARRRLVAVVAPVLLAVLLLVVVQWAYGTAPEWVQLYWQATADEQRAIWNYWLGGG</sequence>
<comment type="similarity">
    <text evidence="2">Belongs to the peptidase S54 family.</text>
</comment>
<dbReference type="CDD" id="cd19756">
    <property type="entry name" value="Bbox2"/>
    <property type="match status" value="1"/>
</dbReference>
<feature type="transmembrane region" description="Helical" evidence="7">
    <location>
        <begin position="159"/>
        <end position="179"/>
    </location>
</feature>
<evidence type="ECO:0000256" key="6">
    <source>
        <dbReference type="ARBA" id="ARBA00023136"/>
    </source>
</evidence>
<dbReference type="GO" id="GO:0008233">
    <property type="term" value="F:peptidase activity"/>
    <property type="evidence" value="ECO:0007669"/>
    <property type="project" value="UniProtKB-KW"/>
</dbReference>
<keyword evidence="5 7" id="KW-1133">Transmembrane helix</keyword>
<keyword evidence="9" id="KW-0645">Protease</keyword>
<accession>A0ABS5TWD8</accession>
<dbReference type="InterPro" id="IPR035952">
    <property type="entry name" value="Rhomboid-like_sf"/>
</dbReference>
<dbReference type="Proteomes" id="UP000722125">
    <property type="component" value="Unassembled WGS sequence"/>
</dbReference>
<feature type="transmembrane region" description="Helical" evidence="7">
    <location>
        <begin position="78"/>
        <end position="97"/>
    </location>
</feature>
<evidence type="ECO:0000256" key="2">
    <source>
        <dbReference type="ARBA" id="ARBA00009045"/>
    </source>
</evidence>
<dbReference type="SUPFAM" id="SSF144091">
    <property type="entry name" value="Rhomboid-like"/>
    <property type="match status" value="1"/>
</dbReference>
<evidence type="ECO:0000256" key="4">
    <source>
        <dbReference type="ARBA" id="ARBA00022801"/>
    </source>
</evidence>
<evidence type="ECO:0000313" key="10">
    <source>
        <dbReference type="Proteomes" id="UP000722125"/>
    </source>
</evidence>
<reference evidence="9 10" key="1">
    <citation type="submission" date="2021-05" db="EMBL/GenBank/DDBJ databases">
        <title>Description of Cellulomonas sp. DKR-3 sp. nov.</title>
        <authorList>
            <person name="Dahal R.H."/>
            <person name="Chaudhary D.K."/>
        </authorList>
    </citation>
    <scope>NUCLEOTIDE SEQUENCE [LARGE SCALE GENOMIC DNA]</scope>
    <source>
        <strain evidence="9 10">DKR-3</strain>
    </source>
</reference>
<protein>
    <submittedName>
        <fullName evidence="9">Rhomboid family intramembrane serine protease</fullName>
    </submittedName>
</protein>
<comment type="subcellular location">
    <subcellularLocation>
        <location evidence="1">Membrane</location>
        <topology evidence="1">Multi-pass membrane protein</topology>
    </subcellularLocation>
</comment>
<feature type="transmembrane region" description="Helical" evidence="7">
    <location>
        <begin position="237"/>
        <end position="253"/>
    </location>
</feature>
<evidence type="ECO:0000259" key="8">
    <source>
        <dbReference type="Pfam" id="PF01694"/>
    </source>
</evidence>
<dbReference type="InterPro" id="IPR022764">
    <property type="entry name" value="Peptidase_S54_rhomboid_dom"/>
</dbReference>
<dbReference type="SUPFAM" id="SSF57845">
    <property type="entry name" value="B-box zinc-binding domain"/>
    <property type="match status" value="1"/>
</dbReference>
<comment type="caution">
    <text evidence="9">The sequence shown here is derived from an EMBL/GenBank/DDBJ whole genome shotgun (WGS) entry which is preliminary data.</text>
</comment>
<organism evidence="9 10">
    <name type="scientific">Cellulomonas fulva</name>
    <dbReference type="NCBI Taxonomy" id="2835530"/>
    <lineage>
        <taxon>Bacteria</taxon>
        <taxon>Bacillati</taxon>
        <taxon>Actinomycetota</taxon>
        <taxon>Actinomycetes</taxon>
        <taxon>Micrococcales</taxon>
        <taxon>Cellulomonadaceae</taxon>
        <taxon>Cellulomonas</taxon>
    </lineage>
</organism>
<feature type="transmembrane region" description="Helical" evidence="7">
    <location>
        <begin position="260"/>
        <end position="281"/>
    </location>
</feature>
<dbReference type="EMBL" id="JAHBOH010000001">
    <property type="protein sequence ID" value="MBT0993467.1"/>
    <property type="molecule type" value="Genomic_DNA"/>
</dbReference>